<dbReference type="InterPro" id="IPR006157">
    <property type="entry name" value="FolB_dom"/>
</dbReference>
<comment type="similarity">
    <text evidence="6">In the N-terminal section; belongs to the DHNA family.</text>
</comment>
<comment type="pathway">
    <text evidence="3 13">Cofactor biosynthesis; tetrahydrofolate biosynthesis; 2-amino-4-hydroxy-6-hydroxymethyl-7,8-dihydropteridine diphosphate from 7,8-dihydroneopterin triphosphate: step 3/4.</text>
</comment>
<evidence type="ECO:0000256" key="13">
    <source>
        <dbReference type="RuleBase" id="RU362079"/>
    </source>
</evidence>
<dbReference type="InterPro" id="IPR035907">
    <property type="entry name" value="Hppk_sf"/>
</dbReference>
<keyword evidence="11 13" id="KW-0289">Folate biosynthesis</keyword>
<comment type="catalytic activity">
    <reaction evidence="2 13">
        <text>7,8-dihydroneopterin = 6-hydroxymethyl-7,8-dihydropterin + glycolaldehyde</text>
        <dbReference type="Rhea" id="RHEA:10540"/>
        <dbReference type="ChEBI" id="CHEBI:17001"/>
        <dbReference type="ChEBI" id="CHEBI:17071"/>
        <dbReference type="ChEBI" id="CHEBI:44841"/>
        <dbReference type="EC" id="4.1.2.25"/>
    </reaction>
</comment>
<dbReference type="GO" id="GO:0005524">
    <property type="term" value="F:ATP binding"/>
    <property type="evidence" value="ECO:0007669"/>
    <property type="project" value="UniProtKB-KW"/>
</dbReference>
<evidence type="ECO:0000256" key="1">
    <source>
        <dbReference type="ARBA" id="ARBA00000198"/>
    </source>
</evidence>
<dbReference type="EC" id="4.1.2.25" evidence="13"/>
<comment type="catalytic activity">
    <reaction evidence="1">
        <text>6-hydroxymethyl-7,8-dihydropterin + ATP = (7,8-dihydropterin-6-yl)methyl diphosphate + AMP + H(+)</text>
        <dbReference type="Rhea" id="RHEA:11412"/>
        <dbReference type="ChEBI" id="CHEBI:15378"/>
        <dbReference type="ChEBI" id="CHEBI:30616"/>
        <dbReference type="ChEBI" id="CHEBI:44841"/>
        <dbReference type="ChEBI" id="CHEBI:72950"/>
        <dbReference type="ChEBI" id="CHEBI:456215"/>
        <dbReference type="EC" id="2.7.6.3"/>
    </reaction>
</comment>
<comment type="caution">
    <text evidence="14">The sequence shown here is derived from an EMBL/GenBank/DDBJ whole genome shotgun (WGS) entry which is preliminary data.</text>
</comment>
<dbReference type="CDD" id="cd00534">
    <property type="entry name" value="DHNA_DHNTPE"/>
    <property type="match status" value="1"/>
</dbReference>
<evidence type="ECO:0000256" key="11">
    <source>
        <dbReference type="ARBA" id="ARBA00022909"/>
    </source>
</evidence>
<keyword evidence="12 13" id="KW-0456">Lyase</keyword>
<keyword evidence="10" id="KW-0067">ATP-binding</keyword>
<dbReference type="RefSeq" id="WP_003814777.1">
    <property type="nucleotide sequence ID" value="NZ_BCXK01000019.1"/>
</dbReference>
<keyword evidence="8" id="KW-0547">Nucleotide-binding</keyword>
<evidence type="ECO:0000256" key="8">
    <source>
        <dbReference type="ARBA" id="ARBA00022741"/>
    </source>
</evidence>
<dbReference type="EMBL" id="LRPO01000031">
    <property type="protein sequence ID" value="KWZ81376.1"/>
    <property type="molecule type" value="Genomic_DNA"/>
</dbReference>
<dbReference type="Proteomes" id="UP000070092">
    <property type="component" value="Unassembled WGS sequence"/>
</dbReference>
<dbReference type="PANTHER" id="PTHR43071:SF1">
    <property type="entry name" value="2-AMINO-4-HYDROXY-6-HYDROXYMETHYLDIHYDROPTERIDINE PYROPHOSPHOKINASE"/>
    <property type="match status" value="1"/>
</dbReference>
<evidence type="ECO:0000313" key="14">
    <source>
        <dbReference type="EMBL" id="KWZ81376.1"/>
    </source>
</evidence>
<keyword evidence="7" id="KW-0808">Transferase</keyword>
<dbReference type="UniPathway" id="UPA00077">
    <property type="reaction ID" value="UER00154"/>
</dbReference>
<dbReference type="NCBIfam" id="TIGR00526">
    <property type="entry name" value="folB_dom"/>
    <property type="match status" value="1"/>
</dbReference>
<dbReference type="PATRIC" id="fig|1681.23.peg.107"/>
<evidence type="ECO:0000256" key="12">
    <source>
        <dbReference type="ARBA" id="ARBA00023239"/>
    </source>
</evidence>
<evidence type="ECO:0000256" key="10">
    <source>
        <dbReference type="ARBA" id="ARBA00022840"/>
    </source>
</evidence>
<dbReference type="InterPro" id="IPR006156">
    <property type="entry name" value="Dihydroneopterin_aldolase"/>
</dbReference>
<dbReference type="NCBIfam" id="TIGR01498">
    <property type="entry name" value="folK"/>
    <property type="match status" value="1"/>
</dbReference>
<dbReference type="OMA" id="PWLDMDP"/>
<evidence type="ECO:0000256" key="2">
    <source>
        <dbReference type="ARBA" id="ARBA00001353"/>
    </source>
</evidence>
<dbReference type="Gene3D" id="3.30.1130.10">
    <property type="match status" value="1"/>
</dbReference>
<evidence type="ECO:0000313" key="15">
    <source>
        <dbReference type="Proteomes" id="UP000070092"/>
    </source>
</evidence>
<proteinExistence type="inferred from homology"/>
<dbReference type="PROSITE" id="PS00794">
    <property type="entry name" value="HPPK"/>
    <property type="match status" value="1"/>
</dbReference>
<dbReference type="Pfam" id="PF01288">
    <property type="entry name" value="HPPK"/>
    <property type="match status" value="1"/>
</dbReference>
<protein>
    <recommendedName>
        <fullName evidence="13">Bifunctional folate synthesis protein</fullName>
    </recommendedName>
    <domain>
        <recommendedName>
            <fullName evidence="13">Dihydroneopterin aldolase</fullName>
            <shortName evidence="13">DHNA</shortName>
            <ecNumber evidence="13">4.1.2.25</ecNumber>
        </recommendedName>
        <alternativeName>
            <fullName evidence="13">7,8-dihydroneopterin aldolase</fullName>
        </alternativeName>
    </domain>
    <domain>
        <recommendedName>
            <fullName evidence="13">2-amino-4-hydroxy-6-hydroxymethyldihydropteridine pyrophosphokinase</fullName>
            <ecNumber evidence="13">2.7.6.3</ecNumber>
        </recommendedName>
        <alternativeName>
            <fullName evidence="13">6-hydroxymethyl-7,8-dihydropterin pyrophosphokinase</fullName>
            <shortName evidence="13">PPPK</shortName>
        </alternativeName>
        <alternativeName>
            <fullName evidence="13">7,8-dihydro-6-hydroxymethylpterin pyrophosphokinase</fullName>
            <shortName evidence="13">HPPK</shortName>
        </alternativeName>
    </domain>
</protein>
<evidence type="ECO:0000256" key="4">
    <source>
        <dbReference type="ARBA" id="ARBA00005051"/>
    </source>
</evidence>
<dbReference type="SMART" id="SM00905">
    <property type="entry name" value="FolB"/>
    <property type="match status" value="1"/>
</dbReference>
<dbReference type="InterPro" id="IPR000550">
    <property type="entry name" value="Hppk"/>
</dbReference>
<evidence type="ECO:0000256" key="7">
    <source>
        <dbReference type="ARBA" id="ARBA00022679"/>
    </source>
</evidence>
<name>A0A0E2Z9L4_BIFBI</name>
<dbReference type="GO" id="GO:0046654">
    <property type="term" value="P:tetrahydrofolate biosynthetic process"/>
    <property type="evidence" value="ECO:0007669"/>
    <property type="project" value="UniProtKB-UniRule"/>
</dbReference>
<gene>
    <name evidence="14" type="ORF">HMPREF3196_01043</name>
</gene>
<dbReference type="PANTHER" id="PTHR43071">
    <property type="entry name" value="2-AMINO-4-HYDROXY-6-HYDROXYMETHYLDIHYDROPTERIDINE PYROPHOSPHOKINASE"/>
    <property type="match status" value="1"/>
</dbReference>
<evidence type="ECO:0000256" key="3">
    <source>
        <dbReference type="ARBA" id="ARBA00005013"/>
    </source>
</evidence>
<sequence>MDTIRLTGVQGMGTHGVLDYEHQRAQPFIVDAVLHLDLSRAGSSDDLHDTVDYGRVAKRIVSVIEGEHVDLIERLAALIADAVIADHPAVQGVTVTVHKPKAPITVPFADVSVTIERWRSGRNTDGKTGRADEGRVTPMHHAVIALGGNKGDVAASMRSAIADIDGLEGTQVTGISPLYRTAAWGMPDGTPDFLNAVIEVTTELDAASLLGRLQHIEVAHGRTREQHWASRTLDLDIIDVDGLVSEDPNVTLPHPRAWQRAFVLAPWLALDPAARLAGPHGGEIADLLHEAGDREDVHRIDDSWMTGMADDAPVQPSGSAADIPQFDGTVDGSARKPGDGDTATVQPAIHTAVISMDSRSNEAETLFRTAIVALEGIPGDQVEGISPLYHVSHLHGSDAMSAVMQMTCRMDAKALIATLGSVEESLNGDVDLDLVDMPGTVCDEPDCRVPWPSARTHASVLAPWMDMDPQARLGGDPVSYLLAMAPDADRVGLLSDTWIVGSTE</sequence>
<dbReference type="GO" id="GO:0016301">
    <property type="term" value="F:kinase activity"/>
    <property type="evidence" value="ECO:0007669"/>
    <property type="project" value="UniProtKB-KW"/>
</dbReference>
<dbReference type="Pfam" id="PF02152">
    <property type="entry name" value="FolB"/>
    <property type="match status" value="1"/>
</dbReference>
<evidence type="ECO:0000256" key="6">
    <source>
        <dbReference type="ARBA" id="ARBA00009640"/>
    </source>
</evidence>
<comment type="function">
    <text evidence="13">Catalyzes the conversion of 7,8-dihydroneopterin to 6-hydroxymethyl-7,8-dihydropterin.</text>
</comment>
<dbReference type="NCBIfam" id="TIGR00525">
    <property type="entry name" value="folB"/>
    <property type="match status" value="1"/>
</dbReference>
<reference evidence="14 15" key="1">
    <citation type="submission" date="2016-01" db="EMBL/GenBank/DDBJ databases">
        <authorList>
            <person name="Oliw E.H."/>
        </authorList>
    </citation>
    <scope>NUCLEOTIDE SEQUENCE [LARGE SCALE GENOMIC DNA]</scope>
    <source>
        <strain evidence="14 15">MJR8628B</strain>
    </source>
</reference>
<dbReference type="FunFam" id="3.30.1130.10:FF:000003">
    <property type="entry name" value="7,8-dihydroneopterin aldolase"/>
    <property type="match status" value="1"/>
</dbReference>
<dbReference type="SUPFAM" id="SSF55083">
    <property type="entry name" value="6-hydroxymethyl-7,8-dihydropterin pyrophosphokinase, HPPK"/>
    <property type="match status" value="2"/>
</dbReference>
<dbReference type="GO" id="GO:0004150">
    <property type="term" value="F:dihydroneopterin aldolase activity"/>
    <property type="evidence" value="ECO:0007669"/>
    <property type="project" value="UniProtKB-UniRule"/>
</dbReference>
<dbReference type="CDD" id="cd00483">
    <property type="entry name" value="HPPK"/>
    <property type="match status" value="1"/>
</dbReference>
<accession>A0A0E2Z9L4</accession>
<dbReference type="GO" id="GO:0003848">
    <property type="term" value="F:2-amino-4-hydroxy-6-hydroxymethyldihydropteridine diphosphokinase activity"/>
    <property type="evidence" value="ECO:0007669"/>
    <property type="project" value="UniProtKB-EC"/>
</dbReference>
<comment type="pathway">
    <text evidence="4">Cofactor biosynthesis; tetrahydrofolate biosynthesis; 2-amino-4-hydroxy-6-hydroxymethyl-7,8-dihydropteridine diphosphate from 7,8-dihydroneopterin triphosphate: step 4/4.</text>
</comment>
<dbReference type="GO" id="GO:0046656">
    <property type="term" value="P:folic acid biosynthetic process"/>
    <property type="evidence" value="ECO:0007669"/>
    <property type="project" value="UniProtKB-UniRule"/>
</dbReference>
<dbReference type="InterPro" id="IPR043133">
    <property type="entry name" value="GTP-CH-I_C/QueF"/>
</dbReference>
<dbReference type="EC" id="2.7.6.3" evidence="13"/>
<keyword evidence="9 14" id="KW-0418">Kinase</keyword>
<organism evidence="14 15">
    <name type="scientific">Bifidobacterium bifidum</name>
    <dbReference type="NCBI Taxonomy" id="1681"/>
    <lineage>
        <taxon>Bacteria</taxon>
        <taxon>Bacillati</taxon>
        <taxon>Actinomycetota</taxon>
        <taxon>Actinomycetes</taxon>
        <taxon>Bifidobacteriales</taxon>
        <taxon>Bifidobacteriaceae</taxon>
        <taxon>Bifidobacterium</taxon>
    </lineage>
</organism>
<dbReference type="Gene3D" id="3.30.70.560">
    <property type="entry name" value="7,8-Dihydro-6-hydroxymethylpterin-pyrophosphokinase HPPK"/>
    <property type="match status" value="2"/>
</dbReference>
<dbReference type="SUPFAM" id="SSF55620">
    <property type="entry name" value="Tetrahydrobiopterin biosynthesis enzymes-like"/>
    <property type="match status" value="1"/>
</dbReference>
<evidence type="ECO:0000256" key="9">
    <source>
        <dbReference type="ARBA" id="ARBA00022777"/>
    </source>
</evidence>
<evidence type="ECO:0000256" key="5">
    <source>
        <dbReference type="ARBA" id="ARBA00005708"/>
    </source>
</evidence>
<comment type="similarity">
    <text evidence="5 13">Belongs to the DHNA family.</text>
</comment>
<dbReference type="AlphaFoldDB" id="A0A0E2Z9L4"/>